<evidence type="ECO:0000313" key="2">
    <source>
        <dbReference type="EMBL" id="AWW35523.1"/>
    </source>
</evidence>
<evidence type="ECO:0000256" key="1">
    <source>
        <dbReference type="SAM" id="MobiDB-lite"/>
    </source>
</evidence>
<feature type="region of interest" description="Disordered" evidence="1">
    <location>
        <begin position="14"/>
        <end position="36"/>
    </location>
</feature>
<accession>A0A2Z4ITE7</accession>
<name>A0A2Z4ITE7_9ACTN</name>
<proteinExistence type="predicted"/>
<dbReference type="Proteomes" id="UP000249616">
    <property type="component" value="Chromosome"/>
</dbReference>
<evidence type="ECO:0000313" key="3">
    <source>
        <dbReference type="Proteomes" id="UP000249616"/>
    </source>
</evidence>
<dbReference type="AlphaFoldDB" id="A0A2Z4ITE7"/>
<reference evidence="2 3" key="1">
    <citation type="journal article" date="2019" name="Int. J. Syst. Evol. Microbiol.">
        <title>Streptomyces cadmiisoli sp. nov., a novel actinomycete isolated from cadmium-contaminated soil.</title>
        <authorList>
            <person name="Li K."/>
            <person name="Tang X."/>
            <person name="Zhao J."/>
            <person name="Guo Y."/>
            <person name="Tang Y."/>
            <person name="Gao J."/>
        </authorList>
    </citation>
    <scope>NUCLEOTIDE SEQUENCE [LARGE SCALE GENOMIC DNA]</scope>
    <source>
        <strain evidence="2 3">ZFG47</strain>
    </source>
</reference>
<feature type="region of interest" description="Disordered" evidence="1">
    <location>
        <begin position="61"/>
        <end position="128"/>
    </location>
</feature>
<dbReference type="EMBL" id="CP030073">
    <property type="protein sequence ID" value="AWW35523.1"/>
    <property type="molecule type" value="Genomic_DNA"/>
</dbReference>
<sequence>MTAARQVIAREIIERRGTPCSASPGQRQGPPRPAHRQPLFRYIVGVDAHLLPVPMMYILNGAQAPPNTRPWTGSSAQSRNDLTAPAARRSPLREAVDTPTGPGRLIPEDQTLRTAVQRGANRVETPSL</sequence>
<protein>
    <submittedName>
        <fullName evidence="2">Uncharacterized protein</fullName>
    </submittedName>
</protein>
<feature type="compositionally biased region" description="Polar residues" evidence="1">
    <location>
        <begin position="65"/>
        <end position="81"/>
    </location>
</feature>
<organism evidence="2 3">
    <name type="scientific">Streptomyces cadmiisoli</name>
    <dbReference type="NCBI Taxonomy" id="2184053"/>
    <lineage>
        <taxon>Bacteria</taxon>
        <taxon>Bacillati</taxon>
        <taxon>Actinomycetota</taxon>
        <taxon>Actinomycetes</taxon>
        <taxon>Kitasatosporales</taxon>
        <taxon>Streptomycetaceae</taxon>
        <taxon>Streptomyces</taxon>
        <taxon>Streptomyces aurantiacus group</taxon>
    </lineage>
</organism>
<keyword evidence="3" id="KW-1185">Reference proteome</keyword>
<gene>
    <name evidence="2" type="ORF">DN051_01650</name>
</gene>
<dbReference type="KEGG" id="scad:DN051_01650"/>